<dbReference type="AlphaFoldDB" id="A0A0A9APH4"/>
<feature type="transmembrane region" description="Helical" evidence="1">
    <location>
        <begin position="5"/>
        <end position="21"/>
    </location>
</feature>
<dbReference type="EMBL" id="GBRH01244869">
    <property type="protein sequence ID" value="JAD53026.1"/>
    <property type="molecule type" value="Transcribed_RNA"/>
</dbReference>
<sequence>MCNFVIMLICYMMRIVLFFIYL</sequence>
<keyword evidence="1" id="KW-0472">Membrane</keyword>
<protein>
    <submittedName>
        <fullName evidence="2">Uncharacterized protein</fullName>
    </submittedName>
</protein>
<name>A0A0A9APH4_ARUDO</name>
<keyword evidence="1" id="KW-1133">Transmembrane helix</keyword>
<evidence type="ECO:0000313" key="2">
    <source>
        <dbReference type="EMBL" id="JAD53026.1"/>
    </source>
</evidence>
<proteinExistence type="predicted"/>
<keyword evidence="1" id="KW-0812">Transmembrane</keyword>
<evidence type="ECO:0000256" key="1">
    <source>
        <dbReference type="SAM" id="Phobius"/>
    </source>
</evidence>
<reference evidence="2" key="1">
    <citation type="submission" date="2014-09" db="EMBL/GenBank/DDBJ databases">
        <authorList>
            <person name="Magalhaes I.L.F."/>
            <person name="Oliveira U."/>
            <person name="Santos F.R."/>
            <person name="Vidigal T.H.D.A."/>
            <person name="Brescovit A.D."/>
            <person name="Santos A.J."/>
        </authorList>
    </citation>
    <scope>NUCLEOTIDE SEQUENCE</scope>
    <source>
        <tissue evidence="2">Shoot tissue taken approximately 20 cm above the soil surface</tissue>
    </source>
</reference>
<organism evidence="2">
    <name type="scientific">Arundo donax</name>
    <name type="common">Giant reed</name>
    <name type="synonym">Donax arundinaceus</name>
    <dbReference type="NCBI Taxonomy" id="35708"/>
    <lineage>
        <taxon>Eukaryota</taxon>
        <taxon>Viridiplantae</taxon>
        <taxon>Streptophyta</taxon>
        <taxon>Embryophyta</taxon>
        <taxon>Tracheophyta</taxon>
        <taxon>Spermatophyta</taxon>
        <taxon>Magnoliopsida</taxon>
        <taxon>Liliopsida</taxon>
        <taxon>Poales</taxon>
        <taxon>Poaceae</taxon>
        <taxon>PACMAD clade</taxon>
        <taxon>Arundinoideae</taxon>
        <taxon>Arundineae</taxon>
        <taxon>Arundo</taxon>
    </lineage>
</organism>
<accession>A0A0A9APH4</accession>
<reference evidence="2" key="2">
    <citation type="journal article" date="2015" name="Data Brief">
        <title>Shoot transcriptome of the giant reed, Arundo donax.</title>
        <authorList>
            <person name="Barrero R.A."/>
            <person name="Guerrero F.D."/>
            <person name="Moolhuijzen P."/>
            <person name="Goolsby J.A."/>
            <person name="Tidwell J."/>
            <person name="Bellgard S.E."/>
            <person name="Bellgard M.I."/>
        </authorList>
    </citation>
    <scope>NUCLEOTIDE SEQUENCE</scope>
    <source>
        <tissue evidence="2">Shoot tissue taken approximately 20 cm above the soil surface</tissue>
    </source>
</reference>